<sequence length="129" mass="14874">MVGYLEITILDLVSYYKIDLNIEISMLRRLEHIMVSTTVDIEFQVDAQLKSEYEKACTELGLTTNEAFTMFATKVAVEKRIPFEITVDPFFCEQNRTRLKKSIDQMEAAREYLRVGVPGSGVDKEDAYF</sequence>
<accession>A0A644Z448</accession>
<dbReference type="Pfam" id="PF04221">
    <property type="entry name" value="RelB"/>
    <property type="match status" value="1"/>
</dbReference>
<reference evidence="1" key="1">
    <citation type="submission" date="2019-08" db="EMBL/GenBank/DDBJ databases">
        <authorList>
            <person name="Kucharzyk K."/>
            <person name="Murdoch R.W."/>
            <person name="Higgins S."/>
            <person name="Loffler F."/>
        </authorList>
    </citation>
    <scope>NUCLEOTIDE SEQUENCE</scope>
</reference>
<dbReference type="EMBL" id="VSSQ01007346">
    <property type="protein sequence ID" value="MPM35636.1"/>
    <property type="molecule type" value="Genomic_DNA"/>
</dbReference>
<protein>
    <recommendedName>
        <fullName evidence="2">RelB antitoxin</fullName>
    </recommendedName>
</protein>
<evidence type="ECO:0008006" key="2">
    <source>
        <dbReference type="Google" id="ProtNLM"/>
    </source>
</evidence>
<name>A0A644Z448_9ZZZZ</name>
<comment type="caution">
    <text evidence="1">The sequence shown here is derived from an EMBL/GenBank/DDBJ whole genome shotgun (WGS) entry which is preliminary data.</text>
</comment>
<proteinExistence type="predicted"/>
<dbReference type="InterPro" id="IPR013321">
    <property type="entry name" value="Arc_rbn_hlx_hlx"/>
</dbReference>
<dbReference type="Gene3D" id="1.10.1220.10">
    <property type="entry name" value="Met repressor-like"/>
    <property type="match status" value="1"/>
</dbReference>
<dbReference type="InterPro" id="IPR007337">
    <property type="entry name" value="RelB/DinJ"/>
</dbReference>
<dbReference type="GO" id="GO:0006355">
    <property type="term" value="P:regulation of DNA-templated transcription"/>
    <property type="evidence" value="ECO:0007669"/>
    <property type="project" value="InterPro"/>
</dbReference>
<gene>
    <name evidence="1" type="ORF">SDC9_82229</name>
</gene>
<dbReference type="AlphaFoldDB" id="A0A644Z448"/>
<evidence type="ECO:0000313" key="1">
    <source>
        <dbReference type="EMBL" id="MPM35636.1"/>
    </source>
</evidence>
<dbReference type="NCBIfam" id="TIGR02384">
    <property type="entry name" value="RelB_DinJ"/>
    <property type="match status" value="1"/>
</dbReference>
<organism evidence="1">
    <name type="scientific">bioreactor metagenome</name>
    <dbReference type="NCBI Taxonomy" id="1076179"/>
    <lineage>
        <taxon>unclassified sequences</taxon>
        <taxon>metagenomes</taxon>
        <taxon>ecological metagenomes</taxon>
    </lineage>
</organism>